<keyword evidence="2" id="KW-1133">Transmembrane helix</keyword>
<evidence type="ECO:0000256" key="3">
    <source>
        <dbReference type="SAM" id="SignalP"/>
    </source>
</evidence>
<feature type="domain" description="EF-hand" evidence="4">
    <location>
        <begin position="384"/>
        <end position="419"/>
    </location>
</feature>
<sequence length="465" mass="51083">MKVSNLSIVSTILTVLTSQSSALKCGIKGVTMPCIGDTDSRYNQDISYDLKEQDNFWNSIGGLFLEDMVLYNSDGIPETNNAILPPQLGTYDFSNVKGFLNVTVDGSRYYYHRYLLVKHNSDGPGGMQLPGLVNPTDLYGASTFEKDGGAMQMGIAQGFGNGGFTAIGAGAGENPALVKPIGGKMLLTVWPNTMNPVIKDRSFEVYESLYCVDSECKESNAYTEQYHGFQDDIHTPFVNFMRMSRTKVDKDTWMAEISKVYTDFSIPSPDDPFTLIPGFNVPAFSQPFDATTSDKTPPCVTLECPTDENWALIDPYLGTSPYIEPDGVLTGGFIAGVTISSIVVALLIFYMIYKRGVEAREKRVKMAVLNSLSKSMSLKLSKNLTAKDLNEMFQRIDDDGNGNIDKDEMKKLVEEAGVANMSDRDYDVLFASIDLDGNGTLDFVEFCAFFASINVVEDGTAFEIA</sequence>
<dbReference type="AlphaFoldDB" id="A0A7S3QHZ4"/>
<keyword evidence="2" id="KW-0812">Transmembrane</keyword>
<feature type="domain" description="EF-hand" evidence="4">
    <location>
        <begin position="421"/>
        <end position="456"/>
    </location>
</feature>
<keyword evidence="2" id="KW-0472">Membrane</keyword>
<evidence type="ECO:0000313" key="5">
    <source>
        <dbReference type="EMBL" id="CAE0477898.1"/>
    </source>
</evidence>
<dbReference type="InterPro" id="IPR018247">
    <property type="entry name" value="EF_Hand_1_Ca_BS"/>
</dbReference>
<evidence type="ECO:0000259" key="4">
    <source>
        <dbReference type="PROSITE" id="PS50222"/>
    </source>
</evidence>
<dbReference type="Gene3D" id="1.10.238.10">
    <property type="entry name" value="EF-hand"/>
    <property type="match status" value="1"/>
</dbReference>
<dbReference type="SUPFAM" id="SSF47473">
    <property type="entry name" value="EF-hand"/>
    <property type="match status" value="1"/>
</dbReference>
<dbReference type="InterPro" id="IPR002048">
    <property type="entry name" value="EF_hand_dom"/>
</dbReference>
<reference evidence="5" key="1">
    <citation type="submission" date="2021-01" db="EMBL/GenBank/DDBJ databases">
        <authorList>
            <person name="Corre E."/>
            <person name="Pelletier E."/>
            <person name="Niang G."/>
            <person name="Scheremetjew M."/>
            <person name="Finn R."/>
            <person name="Kale V."/>
            <person name="Holt S."/>
            <person name="Cochrane G."/>
            <person name="Meng A."/>
            <person name="Brown T."/>
            <person name="Cohen L."/>
        </authorList>
    </citation>
    <scope>NUCLEOTIDE SEQUENCE</scope>
    <source>
        <strain evidence="5">MM31A-1</strain>
    </source>
</reference>
<accession>A0A7S3QHZ4</accession>
<evidence type="ECO:0000256" key="1">
    <source>
        <dbReference type="ARBA" id="ARBA00022837"/>
    </source>
</evidence>
<feature type="chain" id="PRO_5030649201" description="EF-hand domain-containing protein" evidence="3">
    <location>
        <begin position="23"/>
        <end position="465"/>
    </location>
</feature>
<feature type="signal peptide" evidence="3">
    <location>
        <begin position="1"/>
        <end position="22"/>
    </location>
</feature>
<proteinExistence type="predicted"/>
<organism evidence="5">
    <name type="scientific">Chaetoceros debilis</name>
    <dbReference type="NCBI Taxonomy" id="122233"/>
    <lineage>
        <taxon>Eukaryota</taxon>
        <taxon>Sar</taxon>
        <taxon>Stramenopiles</taxon>
        <taxon>Ochrophyta</taxon>
        <taxon>Bacillariophyta</taxon>
        <taxon>Coscinodiscophyceae</taxon>
        <taxon>Chaetocerotophycidae</taxon>
        <taxon>Chaetocerotales</taxon>
        <taxon>Chaetocerotaceae</taxon>
        <taxon>Chaetoceros</taxon>
    </lineage>
</organism>
<keyword evidence="3" id="KW-0732">Signal</keyword>
<dbReference type="PROSITE" id="PS50222">
    <property type="entry name" value="EF_HAND_2"/>
    <property type="match status" value="2"/>
</dbReference>
<feature type="transmembrane region" description="Helical" evidence="2">
    <location>
        <begin position="328"/>
        <end position="353"/>
    </location>
</feature>
<protein>
    <recommendedName>
        <fullName evidence="4">EF-hand domain-containing protein</fullName>
    </recommendedName>
</protein>
<name>A0A7S3QHZ4_9STRA</name>
<evidence type="ECO:0000256" key="2">
    <source>
        <dbReference type="SAM" id="Phobius"/>
    </source>
</evidence>
<dbReference type="Pfam" id="PF13499">
    <property type="entry name" value="EF-hand_7"/>
    <property type="match status" value="1"/>
</dbReference>
<dbReference type="GO" id="GO:0005509">
    <property type="term" value="F:calcium ion binding"/>
    <property type="evidence" value="ECO:0007669"/>
    <property type="project" value="InterPro"/>
</dbReference>
<dbReference type="SMART" id="SM00054">
    <property type="entry name" value="EFh"/>
    <property type="match status" value="2"/>
</dbReference>
<keyword evidence="1" id="KW-0106">Calcium</keyword>
<dbReference type="InterPro" id="IPR011992">
    <property type="entry name" value="EF-hand-dom_pair"/>
</dbReference>
<dbReference type="EMBL" id="HBIO01029640">
    <property type="protein sequence ID" value="CAE0477898.1"/>
    <property type="molecule type" value="Transcribed_RNA"/>
</dbReference>
<gene>
    <name evidence="5" type="ORF">CDEB00056_LOCUS22751</name>
</gene>
<dbReference type="CDD" id="cd00051">
    <property type="entry name" value="EFh"/>
    <property type="match status" value="1"/>
</dbReference>
<dbReference type="PROSITE" id="PS00018">
    <property type="entry name" value="EF_HAND_1"/>
    <property type="match status" value="2"/>
</dbReference>